<proteinExistence type="predicted"/>
<reference evidence="1 2" key="1">
    <citation type="submission" date="2020-02" db="EMBL/GenBank/DDBJ databases">
        <title>Draft genome sequence of Haematococcus lacustris strain NIES-144.</title>
        <authorList>
            <person name="Morimoto D."/>
            <person name="Nakagawa S."/>
            <person name="Yoshida T."/>
            <person name="Sawayama S."/>
        </authorList>
    </citation>
    <scope>NUCLEOTIDE SEQUENCE [LARGE SCALE GENOMIC DNA]</scope>
    <source>
        <strain evidence="1 2">NIES-144</strain>
    </source>
</reference>
<dbReference type="Proteomes" id="UP000485058">
    <property type="component" value="Unassembled WGS sequence"/>
</dbReference>
<evidence type="ECO:0000313" key="2">
    <source>
        <dbReference type="Proteomes" id="UP000485058"/>
    </source>
</evidence>
<dbReference type="PANTHER" id="PTHR10055:SF1">
    <property type="entry name" value="TRYPTOPHAN--TRNA LIGASE, CYTOPLASMIC"/>
    <property type="match status" value="1"/>
</dbReference>
<dbReference type="Gene3D" id="1.10.240.10">
    <property type="entry name" value="Tyrosyl-Transfer RNA Synthetase"/>
    <property type="match status" value="1"/>
</dbReference>
<organism evidence="1 2">
    <name type="scientific">Haematococcus lacustris</name>
    <name type="common">Green alga</name>
    <name type="synonym">Haematococcus pluvialis</name>
    <dbReference type="NCBI Taxonomy" id="44745"/>
    <lineage>
        <taxon>Eukaryota</taxon>
        <taxon>Viridiplantae</taxon>
        <taxon>Chlorophyta</taxon>
        <taxon>core chlorophytes</taxon>
        <taxon>Chlorophyceae</taxon>
        <taxon>CS clade</taxon>
        <taxon>Chlamydomonadales</taxon>
        <taxon>Haematococcaceae</taxon>
        <taxon>Haematococcus</taxon>
    </lineage>
</organism>
<dbReference type="SUPFAM" id="SSF52374">
    <property type="entry name" value="Nucleotidylyl transferase"/>
    <property type="match status" value="1"/>
</dbReference>
<name>A0A699Z455_HAELA</name>
<gene>
    <name evidence="1" type="ORF">HaLaN_05508</name>
</gene>
<evidence type="ECO:0000313" key="1">
    <source>
        <dbReference type="EMBL" id="GFH10232.1"/>
    </source>
</evidence>
<dbReference type="GO" id="GO:0004830">
    <property type="term" value="F:tryptophan-tRNA ligase activity"/>
    <property type="evidence" value="ECO:0007669"/>
    <property type="project" value="TreeGrafter"/>
</dbReference>
<comment type="caution">
    <text evidence="1">The sequence shown here is derived from an EMBL/GenBank/DDBJ whole genome shotgun (WGS) entry which is preliminary data.</text>
</comment>
<dbReference type="AlphaFoldDB" id="A0A699Z455"/>
<dbReference type="PANTHER" id="PTHR10055">
    <property type="entry name" value="TRYPTOPHANYL-TRNA SYNTHETASE"/>
    <property type="match status" value="1"/>
</dbReference>
<dbReference type="EMBL" id="BLLF01000298">
    <property type="protein sequence ID" value="GFH10232.1"/>
    <property type="molecule type" value="Genomic_DNA"/>
</dbReference>
<accession>A0A699Z455</accession>
<dbReference type="GO" id="GO:0005737">
    <property type="term" value="C:cytoplasm"/>
    <property type="evidence" value="ECO:0007669"/>
    <property type="project" value="TreeGrafter"/>
</dbReference>
<dbReference type="GO" id="GO:0006436">
    <property type="term" value="P:tryptophanyl-tRNA aminoacylation"/>
    <property type="evidence" value="ECO:0007669"/>
    <property type="project" value="TreeGrafter"/>
</dbReference>
<keyword evidence="2" id="KW-1185">Reference proteome</keyword>
<sequence>MSYSGTGVLLGASAGQLQPCHCAEIGGDWPAVSCWCPRLSSIALPYCSPLLLSSQLEYDGGRQTIQEHREKGADLEVDVSWKYLNFFLEDDERLAHIGVEYGAGRMLTGEVKAELVKVLSDLVSRHQVARASVTEPVVDAFMAVRPMAAVAAGQA</sequence>
<protein>
    <submittedName>
        <fullName evidence="1">Uncharacterized protein</fullName>
    </submittedName>
</protein>